<keyword evidence="3" id="KW-0804">Transcription</keyword>
<evidence type="ECO:0000259" key="6">
    <source>
        <dbReference type="PROSITE" id="PS50110"/>
    </source>
</evidence>
<dbReference type="InterPro" id="IPR036388">
    <property type="entry name" value="WH-like_DNA-bd_sf"/>
</dbReference>
<dbReference type="Gene3D" id="3.40.50.2300">
    <property type="match status" value="1"/>
</dbReference>
<keyword evidence="2 5" id="KW-0238">DNA-binding</keyword>
<organism evidence="8 9">
    <name type="scientific">Paraburkholderia unamae</name>
    <dbReference type="NCBI Taxonomy" id="219649"/>
    <lineage>
        <taxon>Bacteria</taxon>
        <taxon>Pseudomonadati</taxon>
        <taxon>Pseudomonadota</taxon>
        <taxon>Betaproteobacteria</taxon>
        <taxon>Burkholderiales</taxon>
        <taxon>Burkholderiaceae</taxon>
        <taxon>Paraburkholderia</taxon>
    </lineage>
</organism>
<dbReference type="SMART" id="SM00448">
    <property type="entry name" value="REC"/>
    <property type="match status" value="1"/>
</dbReference>
<dbReference type="InterPro" id="IPR016032">
    <property type="entry name" value="Sig_transdc_resp-reg_C-effctor"/>
</dbReference>
<evidence type="ECO:0000256" key="3">
    <source>
        <dbReference type="ARBA" id="ARBA00023163"/>
    </source>
</evidence>
<dbReference type="PANTHER" id="PTHR48111">
    <property type="entry name" value="REGULATOR OF RPOS"/>
    <property type="match status" value="1"/>
</dbReference>
<sequence>MIACQEGCTTRLLLVEHDGMLAAPVVETMRCAGHMINWARDRREAESSLCDGTTYDLIMLGLGLPGDEGLDLLNHYRRLGGRAPVIILTALDAVESRIGALNAGVDDYLIKPFDLDELTARISVLMRRRTGQAAGVYAHDGLLLNHVSHEATLHGAALDLLPREFTLLGPLIEEPERVFTHHDLLRKVYGLDDEIDSNAIEVHVHRLRQKIGAQRIVTVRGVGYRLRKIA</sequence>
<evidence type="ECO:0000256" key="4">
    <source>
        <dbReference type="PROSITE-ProRule" id="PRU00169"/>
    </source>
</evidence>
<dbReference type="InterPro" id="IPR039420">
    <property type="entry name" value="WalR-like"/>
</dbReference>
<accession>A0ABX5KUE3</accession>
<gene>
    <name evidence="8" type="ORF">C7402_10376</name>
</gene>
<comment type="caution">
    <text evidence="4">Lacks conserved residue(s) required for the propagation of feature annotation.</text>
</comment>
<feature type="domain" description="Response regulatory" evidence="6">
    <location>
        <begin position="11"/>
        <end position="126"/>
    </location>
</feature>
<dbReference type="SMART" id="SM00862">
    <property type="entry name" value="Trans_reg_C"/>
    <property type="match status" value="1"/>
</dbReference>
<dbReference type="InterPro" id="IPR011006">
    <property type="entry name" value="CheY-like_superfamily"/>
</dbReference>
<reference evidence="8 9" key="1">
    <citation type="submission" date="2018-05" db="EMBL/GenBank/DDBJ databases">
        <title>Genomic Encyclopedia of Type Strains, Phase IV (KMG-V): Genome sequencing to study the core and pangenomes of soil and plant-associated prokaryotes.</title>
        <authorList>
            <person name="Whitman W."/>
        </authorList>
    </citation>
    <scope>NUCLEOTIDE SEQUENCE [LARGE SCALE GENOMIC DNA]</scope>
    <source>
        <strain evidence="8 9">SCZa-39</strain>
    </source>
</reference>
<dbReference type="RefSeq" id="WP_112175072.1">
    <property type="nucleotide sequence ID" value="NZ_CAJZAT010000192.1"/>
</dbReference>
<dbReference type="InterPro" id="IPR001867">
    <property type="entry name" value="OmpR/PhoB-type_DNA-bd"/>
</dbReference>
<evidence type="ECO:0000256" key="1">
    <source>
        <dbReference type="ARBA" id="ARBA00023015"/>
    </source>
</evidence>
<dbReference type="CDD" id="cd00383">
    <property type="entry name" value="trans_reg_C"/>
    <property type="match status" value="1"/>
</dbReference>
<protein>
    <submittedName>
        <fullName evidence="8">Two-component system response regulator QseB</fullName>
    </submittedName>
</protein>
<evidence type="ECO:0000313" key="9">
    <source>
        <dbReference type="Proteomes" id="UP000245712"/>
    </source>
</evidence>
<keyword evidence="1" id="KW-0805">Transcription regulation</keyword>
<dbReference type="Gene3D" id="1.10.10.10">
    <property type="entry name" value="Winged helix-like DNA-binding domain superfamily/Winged helix DNA-binding domain"/>
    <property type="match status" value="1"/>
</dbReference>
<dbReference type="Pfam" id="PF00486">
    <property type="entry name" value="Trans_reg_C"/>
    <property type="match status" value="1"/>
</dbReference>
<dbReference type="PROSITE" id="PS51755">
    <property type="entry name" value="OMPR_PHOB"/>
    <property type="match status" value="1"/>
</dbReference>
<dbReference type="Proteomes" id="UP000245712">
    <property type="component" value="Unassembled WGS sequence"/>
</dbReference>
<evidence type="ECO:0000256" key="5">
    <source>
        <dbReference type="PROSITE-ProRule" id="PRU01091"/>
    </source>
</evidence>
<name>A0ABX5KUE3_9BURK</name>
<dbReference type="SUPFAM" id="SSF46894">
    <property type="entry name" value="C-terminal effector domain of the bipartite response regulators"/>
    <property type="match status" value="1"/>
</dbReference>
<feature type="DNA-binding region" description="OmpR/PhoB-type" evidence="5">
    <location>
        <begin position="134"/>
        <end position="228"/>
    </location>
</feature>
<dbReference type="PANTHER" id="PTHR48111:SF67">
    <property type="entry name" value="TRANSCRIPTIONAL REGULATORY PROTEIN TCTD"/>
    <property type="match status" value="1"/>
</dbReference>
<dbReference type="EMBL" id="QEOB01000003">
    <property type="protein sequence ID" value="PVX85508.1"/>
    <property type="molecule type" value="Genomic_DNA"/>
</dbReference>
<keyword evidence="9" id="KW-1185">Reference proteome</keyword>
<dbReference type="Pfam" id="PF00072">
    <property type="entry name" value="Response_reg"/>
    <property type="match status" value="1"/>
</dbReference>
<evidence type="ECO:0000256" key="2">
    <source>
        <dbReference type="ARBA" id="ARBA00023125"/>
    </source>
</evidence>
<dbReference type="InterPro" id="IPR001789">
    <property type="entry name" value="Sig_transdc_resp-reg_receiver"/>
</dbReference>
<proteinExistence type="predicted"/>
<evidence type="ECO:0000313" key="8">
    <source>
        <dbReference type="EMBL" id="PVX85508.1"/>
    </source>
</evidence>
<evidence type="ECO:0000259" key="7">
    <source>
        <dbReference type="PROSITE" id="PS51755"/>
    </source>
</evidence>
<feature type="domain" description="OmpR/PhoB-type" evidence="7">
    <location>
        <begin position="134"/>
        <end position="228"/>
    </location>
</feature>
<dbReference type="SUPFAM" id="SSF52172">
    <property type="entry name" value="CheY-like"/>
    <property type="match status" value="1"/>
</dbReference>
<dbReference type="PROSITE" id="PS50110">
    <property type="entry name" value="RESPONSE_REGULATORY"/>
    <property type="match status" value="1"/>
</dbReference>
<comment type="caution">
    <text evidence="8">The sequence shown here is derived from an EMBL/GenBank/DDBJ whole genome shotgun (WGS) entry which is preliminary data.</text>
</comment>